<comment type="caution">
    <text evidence="1">The sequence shown here is derived from an EMBL/GenBank/DDBJ whole genome shotgun (WGS) entry which is preliminary data.</text>
</comment>
<dbReference type="InterPro" id="IPR023198">
    <property type="entry name" value="PGP-like_dom2"/>
</dbReference>
<gene>
    <name evidence="1" type="ORF">K8V82_10175</name>
</gene>
<name>A0A921I1L2_9FIRM</name>
<keyword evidence="1" id="KW-0378">Hydrolase</keyword>
<dbReference type="AlphaFoldDB" id="A0A921I1L2"/>
<evidence type="ECO:0000313" key="2">
    <source>
        <dbReference type="Proteomes" id="UP000769156"/>
    </source>
</evidence>
<dbReference type="InterPro" id="IPR041492">
    <property type="entry name" value="HAD_2"/>
</dbReference>
<dbReference type="PANTHER" id="PTHR43434:SF1">
    <property type="entry name" value="PHOSPHOGLYCOLATE PHOSPHATASE"/>
    <property type="match status" value="1"/>
</dbReference>
<evidence type="ECO:0000313" key="1">
    <source>
        <dbReference type="EMBL" id="HJF95134.1"/>
    </source>
</evidence>
<dbReference type="RefSeq" id="WP_303181645.1">
    <property type="nucleotide sequence ID" value="NZ_CAUGIN010000009.1"/>
</dbReference>
<dbReference type="PRINTS" id="PR00413">
    <property type="entry name" value="HADHALOGNASE"/>
</dbReference>
<dbReference type="InterPro" id="IPR023214">
    <property type="entry name" value="HAD_sf"/>
</dbReference>
<dbReference type="NCBIfam" id="TIGR01549">
    <property type="entry name" value="HAD-SF-IA-v1"/>
    <property type="match status" value="1"/>
</dbReference>
<dbReference type="GO" id="GO:0005829">
    <property type="term" value="C:cytosol"/>
    <property type="evidence" value="ECO:0007669"/>
    <property type="project" value="TreeGrafter"/>
</dbReference>
<dbReference type="Gene3D" id="3.40.50.1000">
    <property type="entry name" value="HAD superfamily/HAD-like"/>
    <property type="match status" value="1"/>
</dbReference>
<dbReference type="GO" id="GO:0008967">
    <property type="term" value="F:phosphoglycolate phosphatase activity"/>
    <property type="evidence" value="ECO:0007669"/>
    <property type="project" value="TreeGrafter"/>
</dbReference>
<dbReference type="SFLD" id="SFLDG01135">
    <property type="entry name" value="C1.5.6:_HAD__Beta-PGM__Phospha"/>
    <property type="match status" value="1"/>
</dbReference>
<dbReference type="PANTHER" id="PTHR43434">
    <property type="entry name" value="PHOSPHOGLYCOLATE PHOSPHATASE"/>
    <property type="match status" value="1"/>
</dbReference>
<accession>A0A921I1L2</accession>
<dbReference type="Proteomes" id="UP000769156">
    <property type="component" value="Unassembled WGS sequence"/>
</dbReference>
<reference evidence="1" key="1">
    <citation type="journal article" date="2021" name="PeerJ">
        <title>Extensive microbial diversity within the chicken gut microbiome revealed by metagenomics and culture.</title>
        <authorList>
            <person name="Gilroy R."/>
            <person name="Ravi A."/>
            <person name="Getino M."/>
            <person name="Pursley I."/>
            <person name="Horton D.L."/>
            <person name="Alikhan N.F."/>
            <person name="Baker D."/>
            <person name="Gharbi K."/>
            <person name="Hall N."/>
            <person name="Watson M."/>
            <person name="Adriaenssens E.M."/>
            <person name="Foster-Nyarko E."/>
            <person name="Jarju S."/>
            <person name="Secka A."/>
            <person name="Antonio M."/>
            <person name="Oren A."/>
            <person name="Chaudhuri R.R."/>
            <person name="La Ragione R."/>
            <person name="Hildebrand F."/>
            <person name="Pallen M.J."/>
        </authorList>
    </citation>
    <scope>NUCLEOTIDE SEQUENCE</scope>
    <source>
        <strain evidence="1">ChiSjej5B23-16112</strain>
    </source>
</reference>
<dbReference type="Pfam" id="PF13419">
    <property type="entry name" value="HAD_2"/>
    <property type="match status" value="1"/>
</dbReference>
<dbReference type="NCBIfam" id="TIGR01509">
    <property type="entry name" value="HAD-SF-IA-v3"/>
    <property type="match status" value="1"/>
</dbReference>
<sequence>MRGCIFDLDGTLTNTLESLTYSVNLTLKEMDLPPITMDQCRSFVGDGARKLIERTLEACGDAHLSRLEEGMEIYGRIFHDNCTYHVTPYDGIREMLKDLKEMGIRLAVLSNKPHGQTVDVVRQIFGEGIFDFVQGQSGELPRKPDPAGVLYLLDKMGVGKDDCVYVGDSEVDVATARAAGVTGVAVTWGFRSRRILEEAGARRLISHPGELTEFLKENR</sequence>
<dbReference type="InterPro" id="IPR006439">
    <property type="entry name" value="HAD-SF_hydro_IA"/>
</dbReference>
<protein>
    <submittedName>
        <fullName evidence="1">HAD-IA family hydrolase</fullName>
    </submittedName>
</protein>
<proteinExistence type="predicted"/>
<dbReference type="InterPro" id="IPR036412">
    <property type="entry name" value="HAD-like_sf"/>
</dbReference>
<dbReference type="GO" id="GO:0006281">
    <property type="term" value="P:DNA repair"/>
    <property type="evidence" value="ECO:0007669"/>
    <property type="project" value="TreeGrafter"/>
</dbReference>
<dbReference type="EMBL" id="DYVY01000170">
    <property type="protein sequence ID" value="HJF95134.1"/>
    <property type="molecule type" value="Genomic_DNA"/>
</dbReference>
<dbReference type="SUPFAM" id="SSF56784">
    <property type="entry name" value="HAD-like"/>
    <property type="match status" value="1"/>
</dbReference>
<reference evidence="1" key="2">
    <citation type="submission" date="2021-09" db="EMBL/GenBank/DDBJ databases">
        <authorList>
            <person name="Gilroy R."/>
        </authorList>
    </citation>
    <scope>NUCLEOTIDE SEQUENCE</scope>
    <source>
        <strain evidence="1">ChiSjej5B23-16112</strain>
    </source>
</reference>
<dbReference type="SFLD" id="SFLDS00003">
    <property type="entry name" value="Haloacid_Dehalogenase"/>
    <property type="match status" value="1"/>
</dbReference>
<dbReference type="InterPro" id="IPR050155">
    <property type="entry name" value="HAD-like_hydrolase_sf"/>
</dbReference>
<dbReference type="Gene3D" id="1.10.150.240">
    <property type="entry name" value="Putative phosphatase, domain 2"/>
    <property type="match status" value="1"/>
</dbReference>
<dbReference type="SFLD" id="SFLDG01129">
    <property type="entry name" value="C1.5:_HAD__Beta-PGM__Phosphata"/>
    <property type="match status" value="1"/>
</dbReference>
<organism evidence="1 2">
    <name type="scientific">Lachnoclostridium phocaeense</name>
    <dbReference type="NCBI Taxonomy" id="1871021"/>
    <lineage>
        <taxon>Bacteria</taxon>
        <taxon>Bacillati</taxon>
        <taxon>Bacillota</taxon>
        <taxon>Clostridia</taxon>
        <taxon>Lachnospirales</taxon>
        <taxon>Lachnospiraceae</taxon>
    </lineage>
</organism>